<gene>
    <name evidence="1" type="ORF">P5673_029665</name>
</gene>
<reference evidence="1" key="2">
    <citation type="journal article" date="2023" name="Science">
        <title>Genomic signatures of disease resistance in endangered staghorn corals.</title>
        <authorList>
            <person name="Vollmer S.V."/>
            <person name="Selwyn J.D."/>
            <person name="Despard B.A."/>
            <person name="Roesel C.L."/>
        </authorList>
    </citation>
    <scope>NUCLEOTIDE SEQUENCE</scope>
    <source>
        <strain evidence="1">K2</strain>
    </source>
</reference>
<accession>A0AAD9UTZ1</accession>
<dbReference type="EMBL" id="JARQWQ010000120">
    <property type="protein sequence ID" value="KAK2549843.1"/>
    <property type="molecule type" value="Genomic_DNA"/>
</dbReference>
<organism evidence="1 2">
    <name type="scientific">Acropora cervicornis</name>
    <name type="common">Staghorn coral</name>
    <dbReference type="NCBI Taxonomy" id="6130"/>
    <lineage>
        <taxon>Eukaryota</taxon>
        <taxon>Metazoa</taxon>
        <taxon>Cnidaria</taxon>
        <taxon>Anthozoa</taxon>
        <taxon>Hexacorallia</taxon>
        <taxon>Scleractinia</taxon>
        <taxon>Astrocoeniina</taxon>
        <taxon>Acroporidae</taxon>
        <taxon>Acropora</taxon>
    </lineage>
</organism>
<evidence type="ECO:0000313" key="1">
    <source>
        <dbReference type="EMBL" id="KAK2549843.1"/>
    </source>
</evidence>
<protein>
    <submittedName>
        <fullName evidence="1">Uncharacterized protein</fullName>
    </submittedName>
</protein>
<reference evidence="1" key="1">
    <citation type="journal article" date="2023" name="G3 (Bethesda)">
        <title>Whole genome assembly and annotation of the endangered Caribbean coral Acropora cervicornis.</title>
        <authorList>
            <person name="Selwyn J.D."/>
            <person name="Vollmer S.V."/>
        </authorList>
    </citation>
    <scope>NUCLEOTIDE SEQUENCE</scope>
    <source>
        <strain evidence="1">K2</strain>
    </source>
</reference>
<dbReference type="Proteomes" id="UP001249851">
    <property type="component" value="Unassembled WGS sequence"/>
</dbReference>
<dbReference type="PANTHER" id="PTHR34239:SF2">
    <property type="entry name" value="TRANSPOSABLE ELEMENT P TRANSPOSASE_THAP9 CONSERVED DOMAIN-CONTAINING PROTEIN"/>
    <property type="match status" value="1"/>
</dbReference>
<sequence>MFAEFLDGAKEDILASVAMRPLNNSGTEAQTLNPGEGSHNDSLESLAKEFTVTEKTALAIAPNLAEIVKSLLPEKLATDKLAKMQNNYLRPENCATSVAPNINKEVWKQLCQDTMNNDSTFQKVQSLLLSGLYAVLQTCNGSTGEQKCALTHAAVLFLSSNRESVLKRRDLICPDLNRQYGSLHNLSIPMSFFLFADELSKEVKELTKTHKLSNKVTPKRHMEPFRVPSDRNECGHGLLSQSGCPGKTTRSSFLGQCQGQ</sequence>
<dbReference type="PANTHER" id="PTHR34239">
    <property type="entry name" value="APPLE DOMAIN-CONTAINING PROTEIN"/>
    <property type="match status" value="1"/>
</dbReference>
<evidence type="ECO:0000313" key="2">
    <source>
        <dbReference type="Proteomes" id="UP001249851"/>
    </source>
</evidence>
<name>A0AAD9UTZ1_ACRCE</name>
<proteinExistence type="predicted"/>
<dbReference type="AlphaFoldDB" id="A0AAD9UTZ1"/>
<comment type="caution">
    <text evidence="1">The sequence shown here is derived from an EMBL/GenBank/DDBJ whole genome shotgun (WGS) entry which is preliminary data.</text>
</comment>
<keyword evidence="2" id="KW-1185">Reference proteome</keyword>